<accession>A0A7C8U1C8</accession>
<name>A0A7C8U1C8_ORBOL</name>
<evidence type="ECO:0000313" key="3">
    <source>
        <dbReference type="Proteomes" id="UP000479691"/>
    </source>
</evidence>
<gene>
    <name evidence="2" type="ORF">TWF788_008279</name>
</gene>
<feature type="compositionally biased region" description="Polar residues" evidence="1">
    <location>
        <begin position="22"/>
        <end position="33"/>
    </location>
</feature>
<proteinExistence type="predicted"/>
<feature type="region of interest" description="Disordered" evidence="1">
    <location>
        <begin position="1"/>
        <end position="60"/>
    </location>
</feature>
<comment type="caution">
    <text evidence="2">The sequence shown here is derived from an EMBL/GenBank/DDBJ whole genome shotgun (WGS) entry which is preliminary data.</text>
</comment>
<dbReference type="AlphaFoldDB" id="A0A7C8U1C8"/>
<evidence type="ECO:0000256" key="1">
    <source>
        <dbReference type="SAM" id="MobiDB-lite"/>
    </source>
</evidence>
<feature type="compositionally biased region" description="Polar residues" evidence="1">
    <location>
        <begin position="1"/>
        <end position="12"/>
    </location>
</feature>
<dbReference type="EMBL" id="JAABOE010000005">
    <property type="protein sequence ID" value="KAF3190757.1"/>
    <property type="molecule type" value="Genomic_DNA"/>
</dbReference>
<protein>
    <submittedName>
        <fullName evidence="2">Uncharacterized protein</fullName>
    </submittedName>
</protein>
<dbReference type="Proteomes" id="UP000479691">
    <property type="component" value="Unassembled WGS sequence"/>
</dbReference>
<sequence length="259" mass="28293">MVPRSGQQVSNLDSKRKLSDMSEASDNRLQAQNHRPIAPAPNSILNDLSDSEFDPNLDASRPRRLEARSILKISEARKRDSGWSDGGKRLGSPFGLFPTALPQPTCIGNSALECAAAEKPPLVAQEKTKTGIWDRHLLQTPLVDETLTARADIAIMLLNCDKTESLRNNINTRFGRPELPLPFKNMDQLPILTSEVKSFDGSSLKAENQATKPEDRQANPPATTDAEMTSGNATGSTLHATEETEEVGVNHVFGMHVDT</sequence>
<evidence type="ECO:0000313" key="2">
    <source>
        <dbReference type="EMBL" id="KAF3190757.1"/>
    </source>
</evidence>
<reference evidence="2 3" key="1">
    <citation type="submission" date="2019-06" db="EMBL/GenBank/DDBJ databases">
        <authorList>
            <person name="Palmer J.M."/>
        </authorList>
    </citation>
    <scope>NUCLEOTIDE SEQUENCE [LARGE SCALE GENOMIC DNA]</scope>
    <source>
        <strain evidence="2 3">TWF788</strain>
    </source>
</reference>
<feature type="compositionally biased region" description="Polar residues" evidence="1">
    <location>
        <begin position="220"/>
        <end position="239"/>
    </location>
</feature>
<feature type="region of interest" description="Disordered" evidence="1">
    <location>
        <begin position="198"/>
        <end position="259"/>
    </location>
</feature>
<organism evidence="2 3">
    <name type="scientific">Orbilia oligospora</name>
    <name type="common">Nematode-trapping fungus</name>
    <name type="synonym">Arthrobotrys oligospora</name>
    <dbReference type="NCBI Taxonomy" id="2813651"/>
    <lineage>
        <taxon>Eukaryota</taxon>
        <taxon>Fungi</taxon>
        <taxon>Dikarya</taxon>
        <taxon>Ascomycota</taxon>
        <taxon>Pezizomycotina</taxon>
        <taxon>Orbiliomycetes</taxon>
        <taxon>Orbiliales</taxon>
        <taxon>Orbiliaceae</taxon>
        <taxon>Orbilia</taxon>
    </lineage>
</organism>